<dbReference type="GO" id="GO:0006508">
    <property type="term" value="P:proteolysis"/>
    <property type="evidence" value="ECO:0007669"/>
    <property type="project" value="UniProtKB-KW"/>
</dbReference>
<organism evidence="3 4">
    <name type="scientific">Haloferax massiliensis</name>
    <dbReference type="NCBI Taxonomy" id="1476858"/>
    <lineage>
        <taxon>Archaea</taxon>
        <taxon>Methanobacteriati</taxon>
        <taxon>Methanobacteriota</taxon>
        <taxon>Stenosarchaea group</taxon>
        <taxon>Halobacteria</taxon>
        <taxon>Halobacteriales</taxon>
        <taxon>Haloferacaceae</taxon>
        <taxon>Haloferax</taxon>
    </lineage>
</organism>
<dbReference type="GO" id="GO:0004175">
    <property type="term" value="F:endopeptidase activity"/>
    <property type="evidence" value="ECO:0007669"/>
    <property type="project" value="UniProtKB-ARBA"/>
</dbReference>
<feature type="domain" description="CAAX prenyl protease 2/Lysostaphin resistance protein A-like" evidence="2">
    <location>
        <begin position="123"/>
        <end position="209"/>
    </location>
</feature>
<feature type="transmembrane region" description="Helical" evidence="1">
    <location>
        <begin position="72"/>
        <end position="94"/>
    </location>
</feature>
<dbReference type="Pfam" id="PF02517">
    <property type="entry name" value="Rce1-like"/>
    <property type="match status" value="1"/>
</dbReference>
<reference evidence="4" key="1">
    <citation type="submission" date="2015-03" db="EMBL/GenBank/DDBJ databases">
        <authorList>
            <person name="Urmite Genomes"/>
        </authorList>
    </citation>
    <scope>NUCLEOTIDE SEQUENCE [LARGE SCALE GENOMIC DNA]</scope>
    <source>
        <strain evidence="4">Arc-Hr</strain>
    </source>
</reference>
<keyword evidence="4" id="KW-1185">Reference proteome</keyword>
<dbReference type="OrthoDB" id="307160at2157"/>
<dbReference type="Proteomes" id="UP000198902">
    <property type="component" value="Unassembled WGS sequence"/>
</dbReference>
<gene>
    <name evidence="3" type="ORF">BN996_00715</name>
</gene>
<dbReference type="InterPro" id="IPR003675">
    <property type="entry name" value="Rce1/LyrA-like_dom"/>
</dbReference>
<keyword evidence="3" id="KW-0378">Hydrolase</keyword>
<dbReference type="EMBL" id="CSTE01000001">
    <property type="protein sequence ID" value="CQR49258.1"/>
    <property type="molecule type" value="Genomic_DNA"/>
</dbReference>
<protein>
    <submittedName>
        <fullName evidence="3">CAAX amino terminal protease self-immunity</fullName>
    </submittedName>
</protein>
<accession>A0A0D6JNS7</accession>
<proteinExistence type="predicted"/>
<name>A0A0D6JNS7_9EURY</name>
<keyword evidence="1" id="KW-0812">Transmembrane</keyword>
<evidence type="ECO:0000313" key="3">
    <source>
        <dbReference type="EMBL" id="CQR49258.1"/>
    </source>
</evidence>
<evidence type="ECO:0000313" key="4">
    <source>
        <dbReference type="Proteomes" id="UP000198902"/>
    </source>
</evidence>
<dbReference type="GO" id="GO:0080120">
    <property type="term" value="P:CAAX-box protein maturation"/>
    <property type="evidence" value="ECO:0007669"/>
    <property type="project" value="UniProtKB-ARBA"/>
</dbReference>
<evidence type="ECO:0000256" key="1">
    <source>
        <dbReference type="SAM" id="Phobius"/>
    </source>
</evidence>
<sequence length="235" mass="23875">MVTVAVLGGLAVALFGMAAVGLLADRYLAEPDGLRADLLVSDANKWAVFALLCGYVLVVEGRPLSSMTGRSLAPLAFVAVVGGGVFVLFVANAVTTPVFDRLGVGGLDEGMAGLASLSVRHRLFVAGTAGITEEVLFHGYAIERLLELTGSPLLAGGVSFAAFTASHAVGWERGAVARIAVPALLTTVMYLLVRDVVALVCIHALNDAVGLLLAGSVEDAGDAEGADAAADGTAR</sequence>
<keyword evidence="1" id="KW-1133">Transmembrane helix</keyword>
<dbReference type="AlphaFoldDB" id="A0A0D6JNS7"/>
<evidence type="ECO:0000259" key="2">
    <source>
        <dbReference type="Pfam" id="PF02517"/>
    </source>
</evidence>
<keyword evidence="3" id="KW-0645">Protease</keyword>
<dbReference type="RefSeq" id="WP_007275868.1">
    <property type="nucleotide sequence ID" value="NZ_CABLRR010000001.1"/>
</dbReference>
<feature type="transmembrane region" description="Helical" evidence="1">
    <location>
        <begin position="43"/>
        <end position="60"/>
    </location>
</feature>
<keyword evidence="1" id="KW-0472">Membrane</keyword>